<dbReference type="KEGG" id="pbk:Back11_51300"/>
<protein>
    <submittedName>
        <fullName evidence="1">Uncharacterized protein</fullName>
    </submittedName>
</protein>
<dbReference type="Proteomes" id="UP000275368">
    <property type="component" value="Chromosome"/>
</dbReference>
<evidence type="ECO:0000313" key="2">
    <source>
        <dbReference type="Proteomes" id="UP000275368"/>
    </source>
</evidence>
<reference evidence="1 2" key="1">
    <citation type="submission" date="2018-11" db="EMBL/GenBank/DDBJ databases">
        <title>Complete genome sequence of Paenibacillus baekrokdamisoli strain KCTC 33723.</title>
        <authorList>
            <person name="Kang S.W."/>
            <person name="Lee K.C."/>
            <person name="Kim K.K."/>
            <person name="Kim J.S."/>
            <person name="Kim D.S."/>
            <person name="Ko S.H."/>
            <person name="Yang S.H."/>
            <person name="Lee J.S."/>
        </authorList>
    </citation>
    <scope>NUCLEOTIDE SEQUENCE [LARGE SCALE GENOMIC DNA]</scope>
    <source>
        <strain evidence="1 2">KCTC 33723</strain>
    </source>
</reference>
<gene>
    <name evidence="1" type="ORF">Back11_51300</name>
</gene>
<name>A0A3G9J664_9BACL</name>
<dbReference type="AlphaFoldDB" id="A0A3G9J664"/>
<dbReference type="EMBL" id="AP019308">
    <property type="protein sequence ID" value="BBH23785.1"/>
    <property type="molecule type" value="Genomic_DNA"/>
</dbReference>
<accession>A0A3G9J664</accession>
<organism evidence="1 2">
    <name type="scientific">Paenibacillus baekrokdamisoli</name>
    <dbReference type="NCBI Taxonomy" id="1712516"/>
    <lineage>
        <taxon>Bacteria</taxon>
        <taxon>Bacillati</taxon>
        <taxon>Bacillota</taxon>
        <taxon>Bacilli</taxon>
        <taxon>Bacillales</taxon>
        <taxon>Paenibacillaceae</taxon>
        <taxon>Paenibacillus</taxon>
    </lineage>
</organism>
<sequence length="58" mass="6706">MQPLIRWNVLPIAVEPGFLILSPDKGGTYKDNPYRVNYAAYFKSLTDFLGFHTIQMKE</sequence>
<proteinExistence type="predicted"/>
<keyword evidence="2" id="KW-1185">Reference proteome</keyword>
<evidence type="ECO:0000313" key="1">
    <source>
        <dbReference type="EMBL" id="BBH23785.1"/>
    </source>
</evidence>